<reference evidence="2" key="2">
    <citation type="submission" date="2017-05" db="EMBL/GenBank/DDBJ databases">
        <authorList>
            <consortium name="The Broad Institute Genomics Platform"/>
            <consortium name="The Broad Institute Genomic Center for Infectious Diseases"/>
            <person name="Earl A."/>
            <person name="Manson A."/>
            <person name="Schwartman J."/>
            <person name="Gilmore M."/>
            <person name="Abouelleil A."/>
            <person name="Cao P."/>
            <person name="Chapman S."/>
            <person name="Cusick C."/>
            <person name="Shea T."/>
            <person name="Young S."/>
            <person name="Neafsey D."/>
            <person name="Nusbaum C."/>
            <person name="Birren B."/>
        </authorList>
    </citation>
    <scope>NUCLEOTIDE SEQUENCE</scope>
    <source>
        <strain evidence="2">9E7_DIV0242</strain>
    </source>
</reference>
<proteinExistence type="predicted"/>
<reference evidence="2" key="3">
    <citation type="submission" date="2024-03" db="EMBL/GenBank/DDBJ databases">
        <title>The Genome Sequence of Enterococcus sp. DIV0242b.</title>
        <authorList>
            <consortium name="The Broad Institute Genomics Platform"/>
            <consortium name="The Broad Institute Microbial Omics Core"/>
            <consortium name="The Broad Institute Genomic Center for Infectious Diseases"/>
            <person name="Earl A."/>
            <person name="Manson A."/>
            <person name="Gilmore M."/>
            <person name="Schwartman J."/>
            <person name="Shea T."/>
            <person name="Abouelleil A."/>
            <person name="Cao P."/>
            <person name="Chapman S."/>
            <person name="Cusick C."/>
            <person name="Young S."/>
            <person name="Neafsey D."/>
            <person name="Nusbaum C."/>
            <person name="Birren B."/>
        </authorList>
    </citation>
    <scope>NUCLEOTIDE SEQUENCE</scope>
    <source>
        <strain evidence="2">9E7_DIV0242</strain>
    </source>
</reference>
<evidence type="ECO:0000313" key="3">
    <source>
        <dbReference type="Proteomes" id="UP000195141"/>
    </source>
</evidence>
<accession>A0A242JXA5</accession>
<dbReference type="Proteomes" id="UP000195141">
    <property type="component" value="Chromosome"/>
</dbReference>
<dbReference type="AlphaFoldDB" id="A0A242JXA5"/>
<dbReference type="RefSeq" id="WP_086351022.1">
    <property type="nucleotide sequence ID" value="NZ_CP147247.1"/>
</dbReference>
<evidence type="ECO:0000313" key="1">
    <source>
        <dbReference type="EMBL" id="OTP09862.1"/>
    </source>
</evidence>
<protein>
    <submittedName>
        <fullName evidence="1">Uncharacterized protein</fullName>
    </submittedName>
</protein>
<sequence>MKAEKTYEMIINDVVFVFEECIDEFGFTVSQATAKTIEENHFIFRKSPFIKVAYLVQLGLESITRGEIVDYVCERLANVDKIIPTLEHEDIHFLKRDSQLYQELAETTVYDIIETTVSGKIHAEYHLGEGIYAE</sequence>
<name>A0A242JXA5_9ENTE</name>
<gene>
    <name evidence="2" type="ORF">A5888_003624</name>
    <name evidence="1" type="ORF">A5888_004058</name>
</gene>
<reference evidence="1" key="1">
    <citation type="submission" date="2017-05" db="EMBL/GenBank/DDBJ databases">
        <title>The Genome Sequence of Enterococcus sp. 9E7_DIV0242.</title>
        <authorList>
            <consortium name="The Broad Institute Genomics Platform"/>
            <consortium name="The Broad Institute Genomic Center for Infectious Diseases"/>
            <person name="Earl A."/>
            <person name="Manson A."/>
            <person name="Schwartman J."/>
            <person name="Gilmore M."/>
            <person name="Abouelleil A."/>
            <person name="Cao P."/>
            <person name="Chapman S."/>
            <person name="Cusick C."/>
            <person name="Shea T."/>
            <person name="Young S."/>
            <person name="Neafsey D."/>
            <person name="Nusbaum C."/>
            <person name="Birren B."/>
        </authorList>
    </citation>
    <scope>NUCLEOTIDE SEQUENCE [LARGE SCALE GENOMIC DNA]</scope>
    <source>
        <strain evidence="1">9E7_DIV0242</strain>
    </source>
</reference>
<dbReference type="EMBL" id="CP147247">
    <property type="protein sequence ID" value="WYJ91856.1"/>
    <property type="molecule type" value="Genomic_DNA"/>
</dbReference>
<evidence type="ECO:0000313" key="2">
    <source>
        <dbReference type="EMBL" id="WYJ91856.1"/>
    </source>
</evidence>
<organism evidence="1">
    <name type="scientific">Candidatus Enterococcus clewellii</name>
    <dbReference type="NCBI Taxonomy" id="1834193"/>
    <lineage>
        <taxon>Bacteria</taxon>
        <taxon>Bacillati</taxon>
        <taxon>Bacillota</taxon>
        <taxon>Bacilli</taxon>
        <taxon>Lactobacillales</taxon>
        <taxon>Enterococcaceae</taxon>
        <taxon>Enterococcus</taxon>
    </lineage>
</organism>
<dbReference type="EMBL" id="NGMM01000009">
    <property type="protein sequence ID" value="OTP09862.1"/>
    <property type="molecule type" value="Genomic_DNA"/>
</dbReference>
<keyword evidence="3" id="KW-1185">Reference proteome</keyword>